<evidence type="ECO:0000313" key="6">
    <source>
        <dbReference type="EMBL" id="EAS05700.3"/>
    </source>
</evidence>
<dbReference type="Gene3D" id="3.30.160.60">
    <property type="entry name" value="Classic Zinc Finger"/>
    <property type="match status" value="1"/>
</dbReference>
<dbReference type="HOGENOM" id="CLU_298534_0_0_1"/>
<evidence type="ECO:0000259" key="5">
    <source>
        <dbReference type="PROSITE" id="PS50222"/>
    </source>
</evidence>
<dbReference type="PROSITE" id="PS50119">
    <property type="entry name" value="ZF_BBOX"/>
    <property type="match status" value="1"/>
</dbReference>
<gene>
    <name evidence="6" type="ORF">TTHERM_01113110</name>
</gene>
<dbReference type="RefSeq" id="XP_001025945.3">
    <property type="nucleotide sequence ID" value="XM_001025945.3"/>
</dbReference>
<feature type="domain" description="B box-type" evidence="4">
    <location>
        <begin position="86"/>
        <end position="129"/>
    </location>
</feature>
<dbReference type="GO" id="GO:0031625">
    <property type="term" value="F:ubiquitin protein ligase binding"/>
    <property type="evidence" value="ECO:0007669"/>
    <property type="project" value="TreeGrafter"/>
</dbReference>
<keyword evidence="2" id="KW-0175">Coiled coil</keyword>
<keyword evidence="7" id="KW-1185">Reference proteome</keyword>
<dbReference type="InterPro" id="IPR053003">
    <property type="entry name" value="TRIM_RBCC_E3_ubiq-ligases"/>
</dbReference>
<dbReference type="InterPro" id="IPR000315">
    <property type="entry name" value="Znf_B-box"/>
</dbReference>
<dbReference type="GO" id="GO:0051865">
    <property type="term" value="P:protein autoubiquitination"/>
    <property type="evidence" value="ECO:0007669"/>
    <property type="project" value="TreeGrafter"/>
</dbReference>
<name>Q24D41_TETTS</name>
<evidence type="ECO:0000256" key="3">
    <source>
        <dbReference type="SAM" id="MobiDB-lite"/>
    </source>
</evidence>
<dbReference type="SUPFAM" id="SSF57845">
    <property type="entry name" value="B-box zinc-binding domain"/>
    <property type="match status" value="1"/>
</dbReference>
<dbReference type="Gene3D" id="1.10.238.10">
    <property type="entry name" value="EF-hand"/>
    <property type="match status" value="1"/>
</dbReference>
<dbReference type="GO" id="GO:0016235">
    <property type="term" value="C:aggresome"/>
    <property type="evidence" value="ECO:0007669"/>
    <property type="project" value="TreeGrafter"/>
</dbReference>
<evidence type="ECO:0000256" key="2">
    <source>
        <dbReference type="SAM" id="Coils"/>
    </source>
</evidence>
<evidence type="ECO:0000313" key="7">
    <source>
        <dbReference type="Proteomes" id="UP000009168"/>
    </source>
</evidence>
<proteinExistence type="predicted"/>
<sequence length="517" mass="60201">MSSKDKDKKKSSSSKDKKEKSVDKSKLDKSESKKKDKEKKDKDSKSVKSKDEKSDISEIEGDIIAQQIPAQQQQPIIAQQPQPEQIDTKICVHHGTELVYFCESCEEPICRNCTKLGPHNNQLHRINTLEEAFKSRVTKLREAIQGNLLEKRDQLLAQIHRIEYRIEEIKYVKTIIERDARNEYSGIIERLKSAEGQKLAILQHEMGELQKDLDRINDLGHTFRQFVNKPEDPIDFLIRARSLYENIEFLVAKPFKVNIEVYPYDLPRELTDMRLQLQKASAQQALIDFKNEVIWKILEERKEQEEEVKAKMEKAASEEINEWAKLVDKFSNELKRYQLICYYCGVAMDDKSINKKCQSNSRIPENFDGYTVKIPDAKYNGNLRHFFGKPKADYVDLVNTAKSQGQKNSRGKIPFIHFIEVQMNLIKKLCQERGIDLSKIFQEHDKQGKGVINQIQFAYILSEIIGLSASDSDQIRKFFDPQSKNTIEYQDILRVMDDTSLVEKIYLDENQQNQEQV</sequence>
<dbReference type="KEGG" id="tet:TTHERM_01113110"/>
<feature type="coiled-coil region" evidence="2">
    <location>
        <begin position="294"/>
        <end position="322"/>
    </location>
</feature>
<dbReference type="PANTHER" id="PTHR36754:SF2">
    <property type="entry name" value="E3 UBIQUITIN-PROTEIN LIGASE TRIM37"/>
    <property type="match status" value="1"/>
</dbReference>
<dbReference type="SUPFAM" id="SSF47473">
    <property type="entry name" value="EF-hand"/>
    <property type="match status" value="1"/>
</dbReference>
<organism evidence="6 7">
    <name type="scientific">Tetrahymena thermophila (strain SB210)</name>
    <dbReference type="NCBI Taxonomy" id="312017"/>
    <lineage>
        <taxon>Eukaryota</taxon>
        <taxon>Sar</taxon>
        <taxon>Alveolata</taxon>
        <taxon>Ciliophora</taxon>
        <taxon>Intramacronucleata</taxon>
        <taxon>Oligohymenophorea</taxon>
        <taxon>Hymenostomatida</taxon>
        <taxon>Tetrahymenina</taxon>
        <taxon>Tetrahymenidae</taxon>
        <taxon>Tetrahymena</taxon>
    </lineage>
</organism>
<keyword evidence="1" id="KW-0863">Zinc-finger</keyword>
<dbReference type="OrthoDB" id="342730at2759"/>
<reference evidence="7" key="1">
    <citation type="journal article" date="2006" name="PLoS Biol.">
        <title>Macronuclear genome sequence of the ciliate Tetrahymena thermophila, a model eukaryote.</title>
        <authorList>
            <person name="Eisen J.A."/>
            <person name="Coyne R.S."/>
            <person name="Wu M."/>
            <person name="Wu D."/>
            <person name="Thiagarajan M."/>
            <person name="Wortman J.R."/>
            <person name="Badger J.H."/>
            <person name="Ren Q."/>
            <person name="Amedeo P."/>
            <person name="Jones K.M."/>
            <person name="Tallon L.J."/>
            <person name="Delcher A.L."/>
            <person name="Salzberg S.L."/>
            <person name="Silva J.C."/>
            <person name="Haas B.J."/>
            <person name="Majoros W.H."/>
            <person name="Farzad M."/>
            <person name="Carlton J.M."/>
            <person name="Smith R.K. Jr."/>
            <person name="Garg J."/>
            <person name="Pearlman R.E."/>
            <person name="Karrer K.M."/>
            <person name="Sun L."/>
            <person name="Manning G."/>
            <person name="Elde N.C."/>
            <person name="Turkewitz A.P."/>
            <person name="Asai D.J."/>
            <person name="Wilkes D.E."/>
            <person name="Wang Y."/>
            <person name="Cai H."/>
            <person name="Collins K."/>
            <person name="Stewart B.A."/>
            <person name="Lee S.R."/>
            <person name="Wilamowska K."/>
            <person name="Weinberg Z."/>
            <person name="Ruzzo W.L."/>
            <person name="Wloga D."/>
            <person name="Gaertig J."/>
            <person name="Frankel J."/>
            <person name="Tsao C.-C."/>
            <person name="Gorovsky M.A."/>
            <person name="Keeling P.J."/>
            <person name="Waller R.F."/>
            <person name="Patron N.J."/>
            <person name="Cherry J.M."/>
            <person name="Stover N.A."/>
            <person name="Krieger C.J."/>
            <person name="del Toro C."/>
            <person name="Ryder H.F."/>
            <person name="Williamson S.C."/>
            <person name="Barbeau R.A."/>
            <person name="Hamilton E.P."/>
            <person name="Orias E."/>
        </authorList>
    </citation>
    <scope>NUCLEOTIDE SEQUENCE [LARGE SCALE GENOMIC DNA]</scope>
    <source>
        <strain evidence="7">SB210</strain>
    </source>
</reference>
<evidence type="ECO:0000256" key="1">
    <source>
        <dbReference type="PROSITE-ProRule" id="PRU00024"/>
    </source>
</evidence>
<dbReference type="GO" id="GO:0008270">
    <property type="term" value="F:zinc ion binding"/>
    <property type="evidence" value="ECO:0007669"/>
    <property type="project" value="UniProtKB-KW"/>
</dbReference>
<protein>
    <submittedName>
        <fullName evidence="6">DHHC zinc finger protein</fullName>
    </submittedName>
</protein>
<dbReference type="Proteomes" id="UP000009168">
    <property type="component" value="Unassembled WGS sequence"/>
</dbReference>
<dbReference type="EMBL" id="GG662333">
    <property type="protein sequence ID" value="EAS05700.3"/>
    <property type="molecule type" value="Genomic_DNA"/>
</dbReference>
<dbReference type="InParanoid" id="Q24D41"/>
<evidence type="ECO:0000259" key="4">
    <source>
        <dbReference type="PROSITE" id="PS50119"/>
    </source>
</evidence>
<feature type="domain" description="EF-hand" evidence="5">
    <location>
        <begin position="432"/>
        <end position="467"/>
    </location>
</feature>
<dbReference type="GO" id="GO:0005778">
    <property type="term" value="C:peroxisomal membrane"/>
    <property type="evidence" value="ECO:0007669"/>
    <property type="project" value="TreeGrafter"/>
</dbReference>
<dbReference type="InterPro" id="IPR002048">
    <property type="entry name" value="EF_hand_dom"/>
</dbReference>
<dbReference type="Pfam" id="PF00643">
    <property type="entry name" value="zf-B_box"/>
    <property type="match status" value="1"/>
</dbReference>
<dbReference type="GeneID" id="7827777"/>
<dbReference type="InterPro" id="IPR011992">
    <property type="entry name" value="EF-hand-dom_pair"/>
</dbReference>
<keyword evidence="1" id="KW-0862">Zinc</keyword>
<keyword evidence="1" id="KW-0479">Metal-binding</keyword>
<feature type="region of interest" description="Disordered" evidence="3">
    <location>
        <begin position="1"/>
        <end position="57"/>
    </location>
</feature>
<dbReference type="PANTHER" id="PTHR36754">
    <property type="entry name" value="E3 UBIQUITIN-PROTEIN LIGASE TRIM37"/>
    <property type="match status" value="1"/>
</dbReference>
<dbReference type="PROSITE" id="PS50222">
    <property type="entry name" value="EF_HAND_2"/>
    <property type="match status" value="1"/>
</dbReference>
<dbReference type="AlphaFoldDB" id="Q24D41"/>
<dbReference type="GO" id="GO:0006513">
    <property type="term" value="P:protein monoubiquitination"/>
    <property type="evidence" value="ECO:0007669"/>
    <property type="project" value="TreeGrafter"/>
</dbReference>
<dbReference type="GO" id="GO:0005509">
    <property type="term" value="F:calcium ion binding"/>
    <property type="evidence" value="ECO:0007669"/>
    <property type="project" value="InterPro"/>
</dbReference>
<dbReference type="GO" id="GO:0061630">
    <property type="term" value="F:ubiquitin protein ligase activity"/>
    <property type="evidence" value="ECO:0007669"/>
    <property type="project" value="TreeGrafter"/>
</dbReference>
<dbReference type="GO" id="GO:0070842">
    <property type="term" value="P:aggresome assembly"/>
    <property type="evidence" value="ECO:0007669"/>
    <property type="project" value="TreeGrafter"/>
</dbReference>
<dbReference type="GO" id="GO:0005164">
    <property type="term" value="F:tumor necrosis factor receptor binding"/>
    <property type="evidence" value="ECO:0007669"/>
    <property type="project" value="TreeGrafter"/>
</dbReference>
<feature type="compositionally biased region" description="Basic and acidic residues" evidence="3">
    <location>
        <begin position="1"/>
        <end position="56"/>
    </location>
</feature>
<dbReference type="SMART" id="SM00336">
    <property type="entry name" value="BBOX"/>
    <property type="match status" value="1"/>
</dbReference>
<accession>Q24D41</accession>